<proteinExistence type="predicted"/>
<evidence type="ECO:0000256" key="8">
    <source>
        <dbReference type="ARBA" id="ARBA00023012"/>
    </source>
</evidence>
<dbReference type="Gene3D" id="1.20.5.1930">
    <property type="match status" value="1"/>
</dbReference>
<dbReference type="PANTHER" id="PTHR24421:SF10">
    <property type="entry name" value="NITRATE_NITRITE SENSOR PROTEIN NARQ"/>
    <property type="match status" value="1"/>
</dbReference>
<evidence type="ECO:0000256" key="7">
    <source>
        <dbReference type="ARBA" id="ARBA00022840"/>
    </source>
</evidence>
<dbReference type="CDD" id="cd16917">
    <property type="entry name" value="HATPase_UhpB-NarQ-NarX-like"/>
    <property type="match status" value="1"/>
</dbReference>
<evidence type="ECO:0000256" key="2">
    <source>
        <dbReference type="ARBA" id="ARBA00012438"/>
    </source>
</evidence>
<keyword evidence="7" id="KW-0067">ATP-binding</keyword>
<keyword evidence="6 12" id="KW-0418">Kinase</keyword>
<evidence type="ECO:0000259" key="10">
    <source>
        <dbReference type="Pfam" id="PF02518"/>
    </source>
</evidence>
<keyword evidence="4" id="KW-0808">Transferase</keyword>
<dbReference type="GO" id="GO:0000155">
    <property type="term" value="F:phosphorelay sensor kinase activity"/>
    <property type="evidence" value="ECO:0007669"/>
    <property type="project" value="InterPro"/>
</dbReference>
<sequence>MFDGDRMRFGFAASVIGLITAVPTLRWGENSPWTYVLFAITSAVIVQRTLPADRLPLQAAVAVEAIGAVASGALFALQPNPGIGMLLYVSAVYFGARFPQRIAIALAVLLGGTVAAGLGLQRSTDFWIGLSVTVAVWAGIVRRTRRERTQALEQLVEQTQRTAASEARSSALAERARIARDLHDVLAHTLSGAGMQLELADALLEAGRPEDARTAVQRARGAIAGGVTEARDAVHALREDIIDLPAALAALADGENETVSADPVDIDDAAGRAVLRVAQEAFTNARRHAPGAAVTASLSAQPDGVRLTVANGPGRTAEATHGSGMGLIGMRERAAEVDGVLHAGPAADGGWTVTLTVPERSPVQ</sequence>
<keyword evidence="13" id="KW-1185">Reference proteome</keyword>
<evidence type="ECO:0000256" key="6">
    <source>
        <dbReference type="ARBA" id="ARBA00022777"/>
    </source>
</evidence>
<evidence type="ECO:0000256" key="3">
    <source>
        <dbReference type="ARBA" id="ARBA00022553"/>
    </source>
</evidence>
<dbReference type="AlphaFoldDB" id="D5UNN4"/>
<keyword evidence="9" id="KW-0472">Membrane</keyword>
<keyword evidence="9" id="KW-0812">Transmembrane</keyword>
<evidence type="ECO:0000313" key="13">
    <source>
        <dbReference type="Proteomes" id="UP000001213"/>
    </source>
</evidence>
<evidence type="ECO:0000313" key="12">
    <source>
        <dbReference type="EMBL" id="ADG78602.1"/>
    </source>
</evidence>
<dbReference type="PANTHER" id="PTHR24421">
    <property type="entry name" value="NITRATE/NITRITE SENSOR PROTEIN NARX-RELATED"/>
    <property type="match status" value="1"/>
</dbReference>
<dbReference type="Proteomes" id="UP000001213">
    <property type="component" value="Chromosome"/>
</dbReference>
<evidence type="ECO:0000256" key="9">
    <source>
        <dbReference type="SAM" id="Phobius"/>
    </source>
</evidence>
<dbReference type="EMBL" id="CP001966">
    <property type="protein sequence ID" value="ADG78602.1"/>
    <property type="molecule type" value="Genomic_DNA"/>
</dbReference>
<dbReference type="eggNOG" id="COG4585">
    <property type="taxonomic scope" value="Bacteria"/>
</dbReference>
<dbReference type="Gene3D" id="3.30.565.10">
    <property type="entry name" value="Histidine kinase-like ATPase, C-terminal domain"/>
    <property type="match status" value="1"/>
</dbReference>
<dbReference type="Pfam" id="PF02518">
    <property type="entry name" value="HATPase_c"/>
    <property type="match status" value="1"/>
</dbReference>
<evidence type="ECO:0000256" key="4">
    <source>
        <dbReference type="ARBA" id="ARBA00022679"/>
    </source>
</evidence>
<dbReference type="InterPro" id="IPR036890">
    <property type="entry name" value="HATPase_C_sf"/>
</dbReference>
<feature type="transmembrane region" description="Helical" evidence="9">
    <location>
        <begin position="126"/>
        <end position="142"/>
    </location>
</feature>
<evidence type="ECO:0000256" key="1">
    <source>
        <dbReference type="ARBA" id="ARBA00000085"/>
    </source>
</evidence>
<dbReference type="GO" id="GO:0016020">
    <property type="term" value="C:membrane"/>
    <property type="evidence" value="ECO:0007669"/>
    <property type="project" value="InterPro"/>
</dbReference>
<dbReference type="GO" id="GO:0005524">
    <property type="term" value="F:ATP binding"/>
    <property type="evidence" value="ECO:0007669"/>
    <property type="project" value="UniProtKB-KW"/>
</dbReference>
<dbReference type="KEGG" id="tpr:Tpau_1990"/>
<feature type="transmembrane region" description="Helical" evidence="9">
    <location>
        <begin position="81"/>
        <end position="96"/>
    </location>
</feature>
<keyword evidence="9" id="KW-1133">Transmembrane helix</keyword>
<dbReference type="Pfam" id="PF07730">
    <property type="entry name" value="HisKA_3"/>
    <property type="match status" value="1"/>
</dbReference>
<dbReference type="InterPro" id="IPR050482">
    <property type="entry name" value="Sensor_HK_TwoCompSys"/>
</dbReference>
<gene>
    <name evidence="12" type="ordered locus">Tpau_1990</name>
</gene>
<feature type="transmembrane region" description="Helical" evidence="9">
    <location>
        <begin position="103"/>
        <end position="120"/>
    </location>
</feature>
<reference evidence="13" key="1">
    <citation type="submission" date="2010-03" db="EMBL/GenBank/DDBJ databases">
        <title>The complete chromosome of Tsukamurella paurometabola DSM 20162.</title>
        <authorList>
            <consortium name="US DOE Joint Genome Institute (JGI-PGF)"/>
            <person name="Lucas S."/>
            <person name="Copeland A."/>
            <person name="Lapidus A."/>
            <person name="Glavina del Rio T."/>
            <person name="Dalin E."/>
            <person name="Tice H."/>
            <person name="Bruce D."/>
            <person name="Goodwin L."/>
            <person name="Pitluck S."/>
            <person name="Kyrpides N."/>
            <person name="Mavromatis K."/>
            <person name="Ivanova N."/>
            <person name="Mikhailova N."/>
            <person name="Munk A.C."/>
            <person name="Brettin T."/>
            <person name="Detter J.C."/>
            <person name="Tapia R."/>
            <person name="Han C."/>
            <person name="Larimer F."/>
            <person name="Land M."/>
            <person name="Hauser L."/>
            <person name="Markowitz V."/>
            <person name="Cheng J.-F."/>
            <person name="Hugenholtz P."/>
            <person name="Woyke T."/>
            <person name="Wu D."/>
            <person name="Jando M."/>
            <person name="Brambilla E."/>
            <person name="Klenk H.-P."/>
            <person name="Eisen J.A."/>
        </authorList>
    </citation>
    <scope>NUCLEOTIDE SEQUENCE [LARGE SCALE GENOMIC DNA]</scope>
    <source>
        <strain evidence="13">ATCC 8368 / DSM 20162 / CCUG 35730 / CIP 100753 / JCM 10117 / KCTC 9821 / NBRC 16120 / NCIMB 702349 / NCTC 13040</strain>
    </source>
</reference>
<dbReference type="RefSeq" id="WP_013126624.1">
    <property type="nucleotide sequence ID" value="NC_014158.1"/>
</dbReference>
<reference evidence="12 13" key="2">
    <citation type="journal article" date="2011" name="Stand. Genomic Sci.">
        <title>Complete genome sequence of Tsukamurella paurometabola type strain (no. 33).</title>
        <authorList>
            <person name="Munk A.C."/>
            <person name="Lapidus A."/>
            <person name="Lucas S."/>
            <person name="Nolan M."/>
            <person name="Tice H."/>
            <person name="Cheng J.F."/>
            <person name="Del Rio T.G."/>
            <person name="Goodwin L."/>
            <person name="Pitluck S."/>
            <person name="Liolios K."/>
            <person name="Huntemann M."/>
            <person name="Ivanova N."/>
            <person name="Mavromatis K."/>
            <person name="Mikhailova N."/>
            <person name="Pati A."/>
            <person name="Chen A."/>
            <person name="Palaniappan K."/>
            <person name="Tapia R."/>
            <person name="Han C."/>
            <person name="Land M."/>
            <person name="Hauser L."/>
            <person name="Chang Y.J."/>
            <person name="Jeffries C.D."/>
            <person name="Brettin T."/>
            <person name="Yasawong M."/>
            <person name="Brambilla E.M."/>
            <person name="Rohde M."/>
            <person name="Sikorski J."/>
            <person name="Goker M."/>
            <person name="Detter J.C."/>
            <person name="Woyke T."/>
            <person name="Bristow J."/>
            <person name="Eisen J.A."/>
            <person name="Markowitz V."/>
            <person name="Hugenholtz P."/>
            <person name="Kyrpides N.C."/>
            <person name="Klenk H.P."/>
        </authorList>
    </citation>
    <scope>NUCLEOTIDE SEQUENCE [LARGE SCALE GENOMIC DNA]</scope>
    <source>
        <strain evidence="13">ATCC 8368 / DSM 20162 / CCUG 35730 / CIP 100753 / JCM 10117 / KCTC 9821 / NBRC 16120 / NCIMB 702349 / NCTC 13040</strain>
    </source>
</reference>
<feature type="transmembrane region" description="Helical" evidence="9">
    <location>
        <begin position="9"/>
        <end position="27"/>
    </location>
</feature>
<keyword evidence="8" id="KW-0902">Two-component regulatory system</keyword>
<dbReference type="EC" id="2.7.13.3" evidence="2"/>
<dbReference type="SUPFAM" id="SSF55874">
    <property type="entry name" value="ATPase domain of HSP90 chaperone/DNA topoisomerase II/histidine kinase"/>
    <property type="match status" value="1"/>
</dbReference>
<protein>
    <recommendedName>
        <fullName evidence="2">histidine kinase</fullName>
        <ecNumber evidence="2">2.7.13.3</ecNumber>
    </recommendedName>
</protein>
<evidence type="ECO:0000259" key="11">
    <source>
        <dbReference type="Pfam" id="PF07730"/>
    </source>
</evidence>
<feature type="domain" description="Histidine kinase/HSP90-like ATPase" evidence="10">
    <location>
        <begin position="273"/>
        <end position="360"/>
    </location>
</feature>
<dbReference type="InterPro" id="IPR003594">
    <property type="entry name" value="HATPase_dom"/>
</dbReference>
<dbReference type="HOGENOM" id="CLU_000445_20_7_11"/>
<comment type="catalytic activity">
    <reaction evidence="1">
        <text>ATP + protein L-histidine = ADP + protein N-phospho-L-histidine.</text>
        <dbReference type="EC" id="2.7.13.3"/>
    </reaction>
</comment>
<accession>D5UNN4</accession>
<dbReference type="STRING" id="521096.Tpau_1990"/>
<keyword evidence="3" id="KW-0597">Phosphoprotein</keyword>
<evidence type="ECO:0000256" key="5">
    <source>
        <dbReference type="ARBA" id="ARBA00022741"/>
    </source>
</evidence>
<name>D5UNN4_TSUPD</name>
<organism evidence="12 13">
    <name type="scientific">Tsukamurella paurometabola (strain ATCC 8368 / DSM 20162 / CCUG 35730 / CIP 100753 / JCM 10117 / KCTC 9821 / NBRC 16120 / NCIMB 702349 / NCTC 13040)</name>
    <name type="common">Corynebacterium paurometabolum</name>
    <dbReference type="NCBI Taxonomy" id="521096"/>
    <lineage>
        <taxon>Bacteria</taxon>
        <taxon>Bacillati</taxon>
        <taxon>Actinomycetota</taxon>
        <taxon>Actinomycetes</taxon>
        <taxon>Mycobacteriales</taxon>
        <taxon>Tsukamurellaceae</taxon>
        <taxon>Tsukamurella</taxon>
    </lineage>
</organism>
<dbReference type="GO" id="GO:0046983">
    <property type="term" value="F:protein dimerization activity"/>
    <property type="evidence" value="ECO:0007669"/>
    <property type="project" value="InterPro"/>
</dbReference>
<feature type="domain" description="Signal transduction histidine kinase subgroup 3 dimerisation and phosphoacceptor" evidence="11">
    <location>
        <begin position="174"/>
        <end position="240"/>
    </location>
</feature>
<dbReference type="InterPro" id="IPR011712">
    <property type="entry name" value="Sig_transdc_His_kin_sub3_dim/P"/>
</dbReference>
<keyword evidence="5" id="KW-0547">Nucleotide-binding</keyword>